<dbReference type="PANTHER" id="PTHR16504:SF4">
    <property type="entry name" value="5'(3')-DEOXYRIBONUCLEOTIDASE"/>
    <property type="match status" value="1"/>
</dbReference>
<dbReference type="Pfam" id="PF06941">
    <property type="entry name" value="NT5C"/>
    <property type="match status" value="1"/>
</dbReference>
<dbReference type="Gene3D" id="3.40.50.1000">
    <property type="entry name" value="HAD superfamily/HAD-like"/>
    <property type="match status" value="1"/>
</dbReference>
<dbReference type="SFLD" id="SFLDG01145">
    <property type="entry name" value="C1.2.1"/>
    <property type="match status" value="1"/>
</dbReference>
<protein>
    <submittedName>
        <fullName evidence="2">Uncharacterized protein</fullName>
    </submittedName>
</protein>
<dbReference type="SFLD" id="SFLDG01126">
    <property type="entry name" value="C1.2:_Nucleotidase_Like"/>
    <property type="match status" value="1"/>
</dbReference>
<dbReference type="PANTHER" id="PTHR16504">
    <property type="entry name" value="5'(3')-DEOXYRIBONUCLEOTIDASE"/>
    <property type="match status" value="1"/>
</dbReference>
<dbReference type="InterPro" id="IPR023214">
    <property type="entry name" value="HAD_sf"/>
</dbReference>
<comment type="caution">
    <text evidence="2">The sequence shown here is derived from an EMBL/GenBank/DDBJ whole genome shotgun (WGS) entry which is preliminary data.</text>
</comment>
<dbReference type="InterPro" id="IPR036412">
    <property type="entry name" value="HAD-like_sf"/>
</dbReference>
<dbReference type="OrthoDB" id="278110at2"/>
<accession>A0A2S7T9Q3</accession>
<dbReference type="RefSeq" id="WP_105001953.1">
    <property type="nucleotide sequence ID" value="NZ_MQVX01000001.1"/>
</dbReference>
<dbReference type="Proteomes" id="UP000239366">
    <property type="component" value="Unassembled WGS sequence"/>
</dbReference>
<comment type="similarity">
    <text evidence="1">Belongs to the 5'(3')-deoxyribonucleotidase family.</text>
</comment>
<dbReference type="SFLD" id="SFLDS00003">
    <property type="entry name" value="Haloacid_Dehalogenase"/>
    <property type="match status" value="1"/>
</dbReference>
<evidence type="ECO:0000313" key="3">
    <source>
        <dbReference type="Proteomes" id="UP000239366"/>
    </source>
</evidence>
<keyword evidence="3" id="KW-1185">Reference proteome</keyword>
<sequence length="159" mass="18408">MIKLDPTKKILHIDMDGVLVDFKAGLAKVHLAIQEEYLDREDEIPGIFSLMPPMEGAVEAFHELSKKYNTYILSTAPWENHTAWMEKLIWVKNYLGEAAYKRLTISHNKHLAIGDFLIDDRPHNGAKYFQGEWIHFGSDRFPDWKSVVNYLSSPLIHDL</sequence>
<dbReference type="GO" id="GO:0009223">
    <property type="term" value="P:pyrimidine deoxyribonucleotide catabolic process"/>
    <property type="evidence" value="ECO:0007669"/>
    <property type="project" value="TreeGrafter"/>
</dbReference>
<gene>
    <name evidence="2" type="ORF">BST99_11620</name>
</gene>
<name>A0A2S7T9Q3_9FLAO</name>
<dbReference type="SUPFAM" id="SSF56784">
    <property type="entry name" value="HAD-like"/>
    <property type="match status" value="1"/>
</dbReference>
<evidence type="ECO:0000256" key="1">
    <source>
        <dbReference type="ARBA" id="ARBA00009589"/>
    </source>
</evidence>
<dbReference type="AlphaFoldDB" id="A0A2S7T9Q3"/>
<dbReference type="InterPro" id="IPR010708">
    <property type="entry name" value="5'(3')-deoxyribonucleotidase"/>
</dbReference>
<dbReference type="EMBL" id="MQVX01000001">
    <property type="protein sequence ID" value="PQJ16278.1"/>
    <property type="molecule type" value="Genomic_DNA"/>
</dbReference>
<dbReference type="GO" id="GO:0008253">
    <property type="term" value="F:5'-nucleotidase activity"/>
    <property type="evidence" value="ECO:0007669"/>
    <property type="project" value="InterPro"/>
</dbReference>
<evidence type="ECO:0000313" key="2">
    <source>
        <dbReference type="EMBL" id="PQJ16278.1"/>
    </source>
</evidence>
<reference evidence="3" key="1">
    <citation type="submission" date="2016-11" db="EMBL/GenBank/DDBJ databases">
        <title>Trade-off between light-utilization and light-protection in marine flavobacteria.</title>
        <authorList>
            <person name="Kumagai Y."/>
            <person name="Yoshizawa S."/>
            <person name="Kogure K."/>
        </authorList>
    </citation>
    <scope>NUCLEOTIDE SEQUENCE [LARGE SCALE GENOMIC DNA]</scope>
    <source>
        <strain evidence="3">SG-18</strain>
    </source>
</reference>
<organism evidence="2 3">
    <name type="scientific">Aureicoccus marinus</name>
    <dbReference type="NCBI Taxonomy" id="754435"/>
    <lineage>
        <taxon>Bacteria</taxon>
        <taxon>Pseudomonadati</taxon>
        <taxon>Bacteroidota</taxon>
        <taxon>Flavobacteriia</taxon>
        <taxon>Flavobacteriales</taxon>
        <taxon>Flavobacteriaceae</taxon>
        <taxon>Aureicoccus</taxon>
    </lineage>
</organism>
<proteinExistence type="inferred from homology"/>